<evidence type="ECO:0000259" key="12">
    <source>
        <dbReference type="PROSITE" id="PS52015"/>
    </source>
</evidence>
<keyword evidence="9" id="KW-0472">Membrane</keyword>
<keyword evidence="7 10" id="KW-0653">Protein transport</keyword>
<dbReference type="EMBL" id="JBHUHT010000008">
    <property type="protein sequence ID" value="MFD2095141.1"/>
    <property type="molecule type" value="Genomic_DNA"/>
</dbReference>
<keyword evidence="10" id="KW-0735">Signal-anchor</keyword>
<evidence type="ECO:0000256" key="1">
    <source>
        <dbReference type="ARBA" id="ARBA00004383"/>
    </source>
</evidence>
<keyword evidence="3 10" id="KW-0813">Transport</keyword>
<dbReference type="PANTHER" id="PTHR33446">
    <property type="entry name" value="PROTEIN TONB-RELATED"/>
    <property type="match status" value="1"/>
</dbReference>
<evidence type="ECO:0000313" key="13">
    <source>
        <dbReference type="EMBL" id="MFD2095141.1"/>
    </source>
</evidence>
<dbReference type="RefSeq" id="WP_345338295.1">
    <property type="nucleotide sequence ID" value="NZ_BAABLI010000005.1"/>
</dbReference>
<keyword evidence="4 10" id="KW-1003">Cell membrane</keyword>
<comment type="caution">
    <text evidence="13">The sequence shown here is derived from an EMBL/GenBank/DDBJ whole genome shotgun (WGS) entry which is preliminary data.</text>
</comment>
<evidence type="ECO:0000256" key="2">
    <source>
        <dbReference type="ARBA" id="ARBA00006555"/>
    </source>
</evidence>
<keyword evidence="5 10" id="KW-0997">Cell inner membrane</keyword>
<feature type="compositionally biased region" description="Low complexity" evidence="11">
    <location>
        <begin position="97"/>
        <end position="109"/>
    </location>
</feature>
<evidence type="ECO:0000256" key="11">
    <source>
        <dbReference type="SAM" id="MobiDB-lite"/>
    </source>
</evidence>
<reference evidence="14" key="1">
    <citation type="journal article" date="2019" name="Int. J. Syst. Evol. Microbiol.">
        <title>The Global Catalogue of Microorganisms (GCM) 10K type strain sequencing project: providing services to taxonomists for standard genome sequencing and annotation.</title>
        <authorList>
            <consortium name="The Broad Institute Genomics Platform"/>
            <consortium name="The Broad Institute Genome Sequencing Center for Infectious Disease"/>
            <person name="Wu L."/>
            <person name="Ma J."/>
        </authorList>
    </citation>
    <scope>NUCLEOTIDE SEQUENCE [LARGE SCALE GENOMIC DNA]</scope>
    <source>
        <strain evidence="14">CGMCC 1.10992</strain>
    </source>
</reference>
<dbReference type="InterPro" id="IPR051045">
    <property type="entry name" value="TonB-dependent_transducer"/>
</dbReference>
<feature type="compositionally biased region" description="Pro residues" evidence="11">
    <location>
        <begin position="139"/>
        <end position="151"/>
    </location>
</feature>
<organism evidence="13 14">
    <name type="scientific">Corallincola platygyrae</name>
    <dbReference type="NCBI Taxonomy" id="1193278"/>
    <lineage>
        <taxon>Bacteria</taxon>
        <taxon>Pseudomonadati</taxon>
        <taxon>Pseudomonadota</taxon>
        <taxon>Gammaproteobacteria</taxon>
        <taxon>Alteromonadales</taxon>
        <taxon>Psychromonadaceae</taxon>
        <taxon>Corallincola</taxon>
    </lineage>
</organism>
<evidence type="ECO:0000256" key="9">
    <source>
        <dbReference type="ARBA" id="ARBA00023136"/>
    </source>
</evidence>
<accession>A0ABW4XKC9</accession>
<dbReference type="Proteomes" id="UP001597380">
    <property type="component" value="Unassembled WGS sequence"/>
</dbReference>
<evidence type="ECO:0000256" key="3">
    <source>
        <dbReference type="ARBA" id="ARBA00022448"/>
    </source>
</evidence>
<dbReference type="NCBIfam" id="TIGR01352">
    <property type="entry name" value="tonB_Cterm"/>
    <property type="match status" value="1"/>
</dbReference>
<dbReference type="Pfam" id="PF03544">
    <property type="entry name" value="TonB_C"/>
    <property type="match status" value="1"/>
</dbReference>
<protein>
    <recommendedName>
        <fullName evidence="10">Protein TonB</fullName>
    </recommendedName>
</protein>
<comment type="function">
    <text evidence="10">Interacts with outer membrane receptor proteins that carry out high-affinity binding and energy dependent uptake into the periplasmic space of specific substrates. It could act to transduce energy from the cytoplasmic membrane to specific energy-requiring processes in the outer membrane, resulting in the release into the periplasm of ligands bound by these outer membrane proteins.</text>
</comment>
<dbReference type="PROSITE" id="PS52015">
    <property type="entry name" value="TONB_CTD"/>
    <property type="match status" value="1"/>
</dbReference>
<evidence type="ECO:0000256" key="7">
    <source>
        <dbReference type="ARBA" id="ARBA00022927"/>
    </source>
</evidence>
<evidence type="ECO:0000256" key="10">
    <source>
        <dbReference type="RuleBase" id="RU362123"/>
    </source>
</evidence>
<feature type="region of interest" description="Disordered" evidence="11">
    <location>
        <begin position="62"/>
        <end position="214"/>
    </location>
</feature>
<dbReference type="SUPFAM" id="SSF74653">
    <property type="entry name" value="TolA/TonB C-terminal domain"/>
    <property type="match status" value="1"/>
</dbReference>
<dbReference type="InterPro" id="IPR003538">
    <property type="entry name" value="TonB"/>
</dbReference>
<evidence type="ECO:0000256" key="4">
    <source>
        <dbReference type="ARBA" id="ARBA00022475"/>
    </source>
</evidence>
<evidence type="ECO:0000256" key="8">
    <source>
        <dbReference type="ARBA" id="ARBA00022989"/>
    </source>
</evidence>
<evidence type="ECO:0000256" key="5">
    <source>
        <dbReference type="ARBA" id="ARBA00022519"/>
    </source>
</evidence>
<name>A0ABW4XKC9_9GAMM</name>
<evidence type="ECO:0000256" key="6">
    <source>
        <dbReference type="ARBA" id="ARBA00022692"/>
    </source>
</evidence>
<evidence type="ECO:0000313" key="14">
    <source>
        <dbReference type="Proteomes" id="UP001597380"/>
    </source>
</evidence>
<comment type="similarity">
    <text evidence="2 10">Belongs to the TonB family.</text>
</comment>
<dbReference type="InterPro" id="IPR037682">
    <property type="entry name" value="TonB_C"/>
</dbReference>
<dbReference type="PANTHER" id="PTHR33446:SF2">
    <property type="entry name" value="PROTEIN TONB"/>
    <property type="match status" value="1"/>
</dbReference>
<gene>
    <name evidence="13" type="ORF">ACFSJ3_04030</name>
</gene>
<dbReference type="Gene3D" id="3.30.1150.10">
    <property type="match status" value="1"/>
</dbReference>
<dbReference type="InterPro" id="IPR006260">
    <property type="entry name" value="TonB/TolA_C"/>
</dbReference>
<comment type="subcellular location">
    <subcellularLocation>
        <location evidence="1 10">Cell inner membrane</location>
        <topology evidence="1 10">Single-pass membrane protein</topology>
        <orientation evidence="1 10">Periplasmic side</orientation>
    </subcellularLocation>
</comment>
<sequence length="283" mass="30398">MTRYIRKNWHLMTMRCGVMVVLLLSLWLIAPDVLPKQMASAPAGQQGAIAMQVSFVAPASAKPVSAKPAKPESEPESVPNPTRKPKTEQPLAETKAVSQPKPVSKSKPVSKPKPTPKADREAIKPEPIVESEVAETVPAPAPAPTPAPTPEPVEEVADATASDLPESATASDLPESAPAQQVSQGAGAHQAEQFSEPLFAAPPKPPRYPRLARKRGREGTVWVDIWLDADGKQSRLEISRSSGWDSLDKSALAAVTDWQFLPHKKNGIGHPSRLRIPVAFSLN</sequence>
<dbReference type="PRINTS" id="PR01374">
    <property type="entry name" value="TONBPROTEIN"/>
</dbReference>
<keyword evidence="6" id="KW-0812">Transmembrane</keyword>
<proteinExistence type="inferred from homology"/>
<feature type="domain" description="TonB C-terminal" evidence="12">
    <location>
        <begin position="193"/>
        <end position="283"/>
    </location>
</feature>
<keyword evidence="14" id="KW-1185">Reference proteome</keyword>
<keyword evidence="8" id="KW-1133">Transmembrane helix</keyword>